<comment type="cofactor">
    <cofactor evidence="1">
        <name>FAD</name>
        <dbReference type="ChEBI" id="CHEBI:57692"/>
    </cofactor>
</comment>
<evidence type="ECO:0000256" key="2">
    <source>
        <dbReference type="ARBA" id="ARBA00005995"/>
    </source>
</evidence>
<dbReference type="Pfam" id="PF01593">
    <property type="entry name" value="Amino_oxidase"/>
    <property type="match status" value="1"/>
</dbReference>
<evidence type="ECO:0000256" key="3">
    <source>
        <dbReference type="ARBA" id="ARBA00023002"/>
    </source>
</evidence>
<dbReference type="EMBL" id="JADAQT010000105">
    <property type="protein sequence ID" value="MBE1877609.1"/>
    <property type="molecule type" value="Genomic_DNA"/>
</dbReference>
<keyword evidence="6" id="KW-1185">Reference proteome</keyword>
<evidence type="ECO:0000256" key="1">
    <source>
        <dbReference type="ARBA" id="ARBA00001974"/>
    </source>
</evidence>
<keyword evidence="3" id="KW-0560">Oxidoreductase</keyword>
<dbReference type="PRINTS" id="PR00757">
    <property type="entry name" value="AMINEOXDASEF"/>
</dbReference>
<comment type="similarity">
    <text evidence="2">Belongs to the flavin monoamine oxidase family.</text>
</comment>
<evidence type="ECO:0000259" key="4">
    <source>
        <dbReference type="Pfam" id="PF01593"/>
    </source>
</evidence>
<gene>
    <name evidence="5" type="ORF">IHE71_18125</name>
</gene>
<dbReference type="InterPro" id="IPR002937">
    <property type="entry name" value="Amino_oxidase"/>
</dbReference>
<comment type="caution">
    <text evidence="5">The sequence shown here is derived from an EMBL/GenBank/DDBJ whole genome shotgun (WGS) entry which is preliminary data.</text>
</comment>
<reference evidence="5 6" key="1">
    <citation type="submission" date="2020-10" db="EMBL/GenBank/DDBJ databases">
        <title>Myceligenerans pegani sp. nov., an endophytic actinomycete isolated from Peganum harmala L. in Xinjiang, China.</title>
        <authorList>
            <person name="Xin L."/>
        </authorList>
    </citation>
    <scope>NUCLEOTIDE SEQUENCE [LARGE SCALE GENOMIC DNA]</scope>
    <source>
        <strain evidence="5 6">TRM65318</strain>
    </source>
</reference>
<dbReference type="PANTHER" id="PTHR43563:SF1">
    <property type="entry name" value="AMINE OXIDASE [FLAVIN-CONTAINING] B"/>
    <property type="match status" value="1"/>
</dbReference>
<dbReference type="Proteomes" id="UP000625527">
    <property type="component" value="Unassembled WGS sequence"/>
</dbReference>
<dbReference type="Gene3D" id="3.50.50.60">
    <property type="entry name" value="FAD/NAD(P)-binding domain"/>
    <property type="match status" value="1"/>
</dbReference>
<dbReference type="InterPro" id="IPR001613">
    <property type="entry name" value="Flavin_amine_oxidase"/>
</dbReference>
<dbReference type="SUPFAM" id="SSF54373">
    <property type="entry name" value="FAD-linked reductases, C-terminal domain"/>
    <property type="match status" value="1"/>
</dbReference>
<organism evidence="5 6">
    <name type="scientific">Myceligenerans pegani</name>
    <dbReference type="NCBI Taxonomy" id="2776917"/>
    <lineage>
        <taxon>Bacteria</taxon>
        <taxon>Bacillati</taxon>
        <taxon>Actinomycetota</taxon>
        <taxon>Actinomycetes</taxon>
        <taxon>Micrococcales</taxon>
        <taxon>Promicromonosporaceae</taxon>
        <taxon>Myceligenerans</taxon>
    </lineage>
</organism>
<dbReference type="PANTHER" id="PTHR43563">
    <property type="entry name" value="AMINE OXIDASE"/>
    <property type="match status" value="1"/>
</dbReference>
<dbReference type="InterPro" id="IPR050703">
    <property type="entry name" value="Flavin_MAO"/>
</dbReference>
<dbReference type="RefSeq" id="WP_192864170.1">
    <property type="nucleotide sequence ID" value="NZ_JADAQT010000105.1"/>
</dbReference>
<dbReference type="InterPro" id="IPR036188">
    <property type="entry name" value="FAD/NAD-bd_sf"/>
</dbReference>
<accession>A0ABR9N1U1</accession>
<evidence type="ECO:0000313" key="6">
    <source>
        <dbReference type="Proteomes" id="UP000625527"/>
    </source>
</evidence>
<evidence type="ECO:0000313" key="5">
    <source>
        <dbReference type="EMBL" id="MBE1877609.1"/>
    </source>
</evidence>
<feature type="domain" description="Amine oxidase" evidence="4">
    <location>
        <begin position="15"/>
        <end position="426"/>
    </location>
</feature>
<proteinExistence type="inferred from homology"/>
<sequence length="429" mass="44938">MSRGDVDVVVVGAGFSGLAAARALQRSGLSVRVLEAADRVGGRALTVSSAAGTPVDLGGQWIGRHHVRMRELAQEFGMTLFPTYSAGRPAMRDGNGEEIPPVSAATLGAAWALARLIVMMRTGLGVSDERPVADWVARIRPPRARRLVEIALSEAASTDLDLISLRATAEMVRAAGGLAEVLGSAQESLVSCGAGGLAALIADDVGPAVALNQPVTSIVRDEEGVTVRTPCEAIRARRVIVAVAPPVARKITHQPALPDSRALVQRETFMGTVYKAVIVYDEPFWRDAGLSGEASSLDGLVPTVVDVSPSNGPGHLCALVPGSEARALDALSADARRETVLDTLSTHFGERARAPLSFHEKSWHQDEFVLGGYTARPRLGSLDAVTAAGHAPVGRVHWAGTEAAPRYNGYLEGAVRSGERAAAEVLAAL</sequence>
<dbReference type="SUPFAM" id="SSF51905">
    <property type="entry name" value="FAD/NAD(P)-binding domain"/>
    <property type="match status" value="1"/>
</dbReference>
<protein>
    <submittedName>
        <fullName evidence="5">FAD-dependent oxidoreductase</fullName>
    </submittedName>
</protein>
<name>A0ABR9N1U1_9MICO</name>